<dbReference type="EMBL" id="JABCRI010000002">
    <property type="protein sequence ID" value="KAF8411995.1"/>
    <property type="molecule type" value="Genomic_DNA"/>
</dbReference>
<dbReference type="PANTHER" id="PTHR13271">
    <property type="entry name" value="UNCHARACTERIZED PUTATIVE METHYLTRANSFERASE"/>
    <property type="match status" value="1"/>
</dbReference>
<evidence type="ECO:0000256" key="1">
    <source>
        <dbReference type="PIRNR" id="PIRNR011771"/>
    </source>
</evidence>
<dbReference type="OMA" id="EMDNPCD"/>
<dbReference type="GO" id="GO:0032259">
    <property type="term" value="P:methylation"/>
    <property type="evidence" value="ECO:0007669"/>
    <property type="project" value="UniProtKB-KW"/>
</dbReference>
<dbReference type="PROSITE" id="PS50280">
    <property type="entry name" value="SET"/>
    <property type="match status" value="1"/>
</dbReference>
<proteinExistence type="inferred from homology"/>
<feature type="region of interest" description="Disordered" evidence="2">
    <location>
        <begin position="218"/>
        <end position="276"/>
    </location>
</feature>
<evidence type="ECO:0000313" key="5">
    <source>
        <dbReference type="Proteomes" id="UP000655225"/>
    </source>
</evidence>
<dbReference type="InterPro" id="IPR050600">
    <property type="entry name" value="SETD3_SETD6_MTase"/>
</dbReference>
<comment type="similarity">
    <text evidence="1">Belongs to the class V-like SAM-binding methyltransferase superfamily. Histone-lysine methyltransferase family. SETD6 subfamily.</text>
</comment>
<dbReference type="GO" id="GO:0005634">
    <property type="term" value="C:nucleus"/>
    <property type="evidence" value="ECO:0007669"/>
    <property type="project" value="UniProtKB-SubCell"/>
</dbReference>
<dbReference type="PIRSF" id="PIRSF011771">
    <property type="entry name" value="RMS1_SET"/>
    <property type="match status" value="1"/>
</dbReference>
<feature type="compositionally biased region" description="Basic and acidic residues" evidence="2">
    <location>
        <begin position="231"/>
        <end position="250"/>
    </location>
</feature>
<sequence length="520" mass="58360">MSRRLRAFKRWMRSQGIECSDALQLTDGADEGIAVKAVCNLMEGDLVATIPKRACLTIKTSAAREIIEAAGLEGYLGLSVALMYEKSLGEESLWAGYLQLLPERECLPFVWTLDQVDTLLSGTELQKGVGAQPDTTQTVKEDKAFIYEDWKECILPLIASSPLKLNPNSFGIEQYFAAKSLIASRSFEIDDYHGFGMVPLADLFNHKTGAEAVHFTSVSSHSGSDNDIDDSNDKYDNRDDDKPLTKDLHSRKSGSSTALVRENSLNGNDAESSSNLGDEPLSLQMIIVKDVKAGAEVFNTYGIMGNAALLHRYGFTEPDNAYDIVNIDLNLVLQWSSSLFSGRYSRARLSLWKRLDCSGCISQNSEYFEISSDGEPQTDLLILLYIFFLSEEAYHKLNHTVSSVENINKLISILLLDKSSTKPPIETLEMCKDLLLTDRVCDALMSLADIRESFFGLNSVEDDIESLRRCCHIRERKLYHSLMLRVSERRILEKLRIFASSRWCKDEKSTLARKRLKMTS</sequence>
<name>A0A834ZR36_TETSI</name>
<keyword evidence="1" id="KW-0808">Transferase</keyword>
<keyword evidence="1" id="KW-0489">Methyltransferase</keyword>
<accession>A0A834ZR36</accession>
<dbReference type="InterPro" id="IPR011383">
    <property type="entry name" value="N-lys_methylase_SETD6"/>
</dbReference>
<evidence type="ECO:0000259" key="3">
    <source>
        <dbReference type="PROSITE" id="PS50280"/>
    </source>
</evidence>
<dbReference type="InterPro" id="IPR046341">
    <property type="entry name" value="SET_dom_sf"/>
</dbReference>
<comment type="caution">
    <text evidence="4">The sequence shown here is derived from an EMBL/GenBank/DDBJ whole genome shotgun (WGS) entry which is preliminary data.</text>
</comment>
<dbReference type="InterPro" id="IPR001214">
    <property type="entry name" value="SET_dom"/>
</dbReference>
<dbReference type="Proteomes" id="UP000655225">
    <property type="component" value="Unassembled WGS sequence"/>
</dbReference>
<dbReference type="AlphaFoldDB" id="A0A834ZR36"/>
<dbReference type="Gene3D" id="3.90.1410.10">
    <property type="entry name" value="set domain protein methyltransferase, domain 1"/>
    <property type="match status" value="2"/>
</dbReference>
<dbReference type="GO" id="GO:0016279">
    <property type="term" value="F:protein-lysine N-methyltransferase activity"/>
    <property type="evidence" value="ECO:0007669"/>
    <property type="project" value="UniProtKB-UniRule"/>
</dbReference>
<reference evidence="4 5" key="1">
    <citation type="submission" date="2020-04" db="EMBL/GenBank/DDBJ databases">
        <title>Plant Genome Project.</title>
        <authorList>
            <person name="Zhang R.-G."/>
        </authorList>
    </citation>
    <scope>NUCLEOTIDE SEQUENCE [LARGE SCALE GENOMIC DNA]</scope>
    <source>
        <strain evidence="4">YNK0</strain>
        <tissue evidence="4">Leaf</tissue>
    </source>
</reference>
<evidence type="ECO:0000313" key="4">
    <source>
        <dbReference type="EMBL" id="KAF8411995.1"/>
    </source>
</evidence>
<dbReference type="OrthoDB" id="441812at2759"/>
<evidence type="ECO:0000256" key="2">
    <source>
        <dbReference type="SAM" id="MobiDB-lite"/>
    </source>
</evidence>
<keyword evidence="1" id="KW-0539">Nucleus</keyword>
<feature type="domain" description="SET" evidence="3">
    <location>
        <begin position="105"/>
        <end position="302"/>
    </location>
</feature>
<keyword evidence="1" id="KW-0949">S-adenosyl-L-methionine</keyword>
<gene>
    <name evidence="4" type="ORF">HHK36_004554</name>
</gene>
<dbReference type="EC" id="2.1.1.-" evidence="1"/>
<dbReference type="PANTHER" id="PTHR13271:SF34">
    <property type="entry name" value="N-LYSINE METHYLTRANSFERASE SETD6"/>
    <property type="match status" value="1"/>
</dbReference>
<comment type="function">
    <text evidence="1">Protein-lysine N-methyltransferase.</text>
</comment>
<keyword evidence="5" id="KW-1185">Reference proteome</keyword>
<organism evidence="4 5">
    <name type="scientific">Tetracentron sinense</name>
    <name type="common">Spur-leaf</name>
    <dbReference type="NCBI Taxonomy" id="13715"/>
    <lineage>
        <taxon>Eukaryota</taxon>
        <taxon>Viridiplantae</taxon>
        <taxon>Streptophyta</taxon>
        <taxon>Embryophyta</taxon>
        <taxon>Tracheophyta</taxon>
        <taxon>Spermatophyta</taxon>
        <taxon>Magnoliopsida</taxon>
        <taxon>Trochodendrales</taxon>
        <taxon>Trochodendraceae</taxon>
        <taxon>Tetracentron</taxon>
    </lineage>
</organism>
<protein>
    <recommendedName>
        <fullName evidence="1">N-lysine methyltransferase</fullName>
        <ecNumber evidence="1">2.1.1.-</ecNumber>
    </recommendedName>
</protein>
<comment type="subcellular location">
    <subcellularLocation>
        <location evidence="1">Nucleus</location>
    </subcellularLocation>
</comment>
<feature type="compositionally biased region" description="Polar residues" evidence="2">
    <location>
        <begin position="253"/>
        <end position="276"/>
    </location>
</feature>
<dbReference type="SUPFAM" id="SSF82199">
    <property type="entry name" value="SET domain"/>
    <property type="match status" value="2"/>
</dbReference>